<protein>
    <submittedName>
        <fullName evidence="2">Uncharacterized protein</fullName>
    </submittedName>
</protein>
<reference evidence="2 3" key="1">
    <citation type="journal article" date="2014" name="BMC Genomics">
        <title>Comparison of environmental and isolate Sulfobacillus genomes reveals diverse carbon, sulfur, nitrogen, and hydrogen metabolisms.</title>
        <authorList>
            <person name="Justice N.B."/>
            <person name="Norman A."/>
            <person name="Brown C.T."/>
            <person name="Singh A."/>
            <person name="Thomas B.C."/>
            <person name="Banfield J.F."/>
        </authorList>
    </citation>
    <scope>NUCLEOTIDE SEQUENCE [LARGE SCALE GENOMIC DNA]</scope>
    <source>
        <strain evidence="2">AMDSBA1</strain>
    </source>
</reference>
<sequence length="101" mass="11059">MEDSALAPSGGNESPTSSYENVRTFAKQGLPDEVMAPVRGNPVQTHDFLPGVEDLAIDVMESSDQLIAIVHSHTFQKTVIKQQDQFGHLMDTRGDNVDYGQ</sequence>
<comment type="caution">
    <text evidence="2">The sequence shown here is derived from an EMBL/GenBank/DDBJ whole genome shotgun (WGS) entry which is preliminary data.</text>
</comment>
<evidence type="ECO:0000313" key="2">
    <source>
        <dbReference type="EMBL" id="PSR26092.1"/>
    </source>
</evidence>
<feature type="compositionally biased region" description="Polar residues" evidence="1">
    <location>
        <begin position="11"/>
        <end position="20"/>
    </location>
</feature>
<dbReference type="EMBL" id="PXYT01000042">
    <property type="protein sequence ID" value="PSR26092.1"/>
    <property type="molecule type" value="Genomic_DNA"/>
</dbReference>
<name>A0A2T2WV39_9FIRM</name>
<proteinExistence type="predicted"/>
<feature type="region of interest" description="Disordered" evidence="1">
    <location>
        <begin position="1"/>
        <end position="20"/>
    </location>
</feature>
<accession>A0A2T2WV39</accession>
<dbReference type="Proteomes" id="UP000242699">
    <property type="component" value="Unassembled WGS sequence"/>
</dbReference>
<gene>
    <name evidence="2" type="ORF">C7B43_14860</name>
</gene>
<organism evidence="2 3">
    <name type="scientific">Sulfobacillus benefaciens</name>
    <dbReference type="NCBI Taxonomy" id="453960"/>
    <lineage>
        <taxon>Bacteria</taxon>
        <taxon>Bacillati</taxon>
        <taxon>Bacillota</taxon>
        <taxon>Clostridia</taxon>
        <taxon>Eubacteriales</taxon>
        <taxon>Clostridiales Family XVII. Incertae Sedis</taxon>
        <taxon>Sulfobacillus</taxon>
    </lineage>
</organism>
<evidence type="ECO:0000313" key="3">
    <source>
        <dbReference type="Proteomes" id="UP000242699"/>
    </source>
</evidence>
<evidence type="ECO:0000256" key="1">
    <source>
        <dbReference type="SAM" id="MobiDB-lite"/>
    </source>
</evidence>
<dbReference type="AlphaFoldDB" id="A0A2T2WV39"/>